<evidence type="ECO:0000313" key="7">
    <source>
        <dbReference type="Proteomes" id="UP001057481"/>
    </source>
</evidence>
<sequence length="220" mass="23619">MSENKFASVKTAVEHLKKGGFIILSDNQDRENEGDLVALASTATPEIIHQMLKEANGLMCVPVSAKIANNLGLTDMVANSTDPHQTPFTITVDGGYKATGVTTGVSAFDRAASIKHIANPNAKASDFNRPGHIQPLIAQDKGIRTRIGHTEAAVDLAYLAKSEPAAIIIEVLGNDGHMATRDDLFQLAEKLKVPYITISQMTAYLDEHNLSDASQQLIEA</sequence>
<dbReference type="PANTHER" id="PTHR21327">
    <property type="entry name" value="GTP CYCLOHYDROLASE II-RELATED"/>
    <property type="match status" value="1"/>
</dbReference>
<comment type="function">
    <text evidence="1 5">Catalyzes the conversion of D-ribulose 5-phosphate to formate and 3,4-dihydroxy-2-butanone 4-phosphate.</text>
</comment>
<comment type="similarity">
    <text evidence="5">Belongs to the DHBP synthase family.</text>
</comment>
<dbReference type="RefSeq" id="WP_205144348.1">
    <property type="nucleotide sequence ID" value="NZ_JAFBDN010000035.1"/>
</dbReference>
<dbReference type="PANTHER" id="PTHR21327:SF18">
    <property type="entry name" value="3,4-DIHYDROXY-2-BUTANONE 4-PHOSPHATE SYNTHASE"/>
    <property type="match status" value="1"/>
</dbReference>
<dbReference type="SUPFAM" id="SSF55821">
    <property type="entry name" value="YrdC/RibB"/>
    <property type="match status" value="1"/>
</dbReference>
<keyword evidence="5 6" id="KW-0456">Lyase</keyword>
<dbReference type="Gene3D" id="3.90.870.10">
    <property type="entry name" value="DHBP synthase"/>
    <property type="match status" value="1"/>
</dbReference>
<evidence type="ECO:0000313" key="6">
    <source>
        <dbReference type="EMBL" id="MCM2437219.1"/>
    </source>
</evidence>
<protein>
    <recommendedName>
        <fullName evidence="5">3,4-dihydroxy-2-butanone 4-phosphate synthase</fullName>
        <shortName evidence="5">DHBP synthase</shortName>
        <ecNumber evidence="5">4.1.99.12</ecNumber>
    </recommendedName>
</protein>
<dbReference type="InterPro" id="IPR000422">
    <property type="entry name" value="DHBP_synthase_RibB"/>
</dbReference>
<gene>
    <name evidence="6" type="primary">ribB</name>
    <name evidence="6" type="ORF">KAK10_04750</name>
</gene>
<organism evidence="6 7">
    <name type="scientific">Periweissella beninensis</name>
    <dbReference type="NCBI Taxonomy" id="504936"/>
    <lineage>
        <taxon>Bacteria</taxon>
        <taxon>Bacillati</taxon>
        <taxon>Bacillota</taxon>
        <taxon>Bacilli</taxon>
        <taxon>Lactobacillales</taxon>
        <taxon>Lactobacillaceae</taxon>
        <taxon>Periweissella</taxon>
    </lineage>
</organism>
<comment type="caution">
    <text evidence="6">The sequence shown here is derived from an EMBL/GenBank/DDBJ whole genome shotgun (WGS) entry which is preliminary data.</text>
</comment>
<reference evidence="6" key="1">
    <citation type="submission" date="2021-04" db="EMBL/GenBank/DDBJ databases">
        <title>Taxonomic assessment of Weissella genus.</title>
        <authorList>
            <person name="Fanelli F."/>
            <person name="Chieffi D."/>
            <person name="Dell'Aquila A."/>
            <person name="Gyu-Sung C."/>
            <person name="Franz C.M.A.P."/>
            <person name="Fusco V."/>
        </authorList>
    </citation>
    <scope>NUCLEOTIDE SEQUENCE</scope>
    <source>
        <strain evidence="6">LMG 25373</strain>
    </source>
</reference>
<dbReference type="InterPro" id="IPR017945">
    <property type="entry name" value="DHBP_synth_RibB-like_a/b_dom"/>
</dbReference>
<keyword evidence="5" id="KW-0464">Manganese</keyword>
<keyword evidence="7" id="KW-1185">Reference proteome</keyword>
<keyword evidence="3 5" id="KW-0686">Riboflavin biosynthesis</keyword>
<dbReference type="EC" id="4.1.99.12" evidence="5"/>
<keyword evidence="5" id="KW-0460">Magnesium</keyword>
<comment type="subunit">
    <text evidence="5">Homodimer.</text>
</comment>
<keyword evidence="4 5" id="KW-0479">Metal-binding</keyword>
<comment type="catalytic activity">
    <reaction evidence="5">
        <text>D-ribulose 5-phosphate = (2S)-2-hydroxy-3-oxobutyl phosphate + formate + H(+)</text>
        <dbReference type="Rhea" id="RHEA:18457"/>
        <dbReference type="ChEBI" id="CHEBI:15378"/>
        <dbReference type="ChEBI" id="CHEBI:15740"/>
        <dbReference type="ChEBI" id="CHEBI:58121"/>
        <dbReference type="ChEBI" id="CHEBI:58830"/>
        <dbReference type="EC" id="4.1.99.12"/>
    </reaction>
</comment>
<accession>A0ABT0VHA7</accession>
<name>A0ABT0VHA7_9LACO</name>
<dbReference type="GO" id="GO:0008686">
    <property type="term" value="F:3,4-dihydroxy-2-butanone-4-phosphate synthase activity"/>
    <property type="evidence" value="ECO:0007669"/>
    <property type="project" value="UniProtKB-EC"/>
</dbReference>
<evidence type="ECO:0000256" key="5">
    <source>
        <dbReference type="RuleBase" id="RU003843"/>
    </source>
</evidence>
<dbReference type="Proteomes" id="UP001057481">
    <property type="component" value="Unassembled WGS sequence"/>
</dbReference>
<evidence type="ECO:0000256" key="2">
    <source>
        <dbReference type="ARBA" id="ARBA00004904"/>
    </source>
</evidence>
<dbReference type="Pfam" id="PF00926">
    <property type="entry name" value="DHBP_synthase"/>
    <property type="match status" value="1"/>
</dbReference>
<comment type="pathway">
    <text evidence="2 5">Cofactor biosynthesis; riboflavin biosynthesis; 2-hydroxy-3-oxobutyl phosphate from D-ribulose 5-phosphate: step 1/1.</text>
</comment>
<evidence type="ECO:0000256" key="3">
    <source>
        <dbReference type="ARBA" id="ARBA00022619"/>
    </source>
</evidence>
<comment type="cofactor">
    <cofactor evidence="5">
        <name>Mg(2+)</name>
        <dbReference type="ChEBI" id="CHEBI:18420"/>
    </cofactor>
    <cofactor evidence="5">
        <name>Mn(2+)</name>
        <dbReference type="ChEBI" id="CHEBI:29035"/>
    </cofactor>
    <text evidence="5">Binds 2 divalent metal cations per subunit. Magnesium or manganese.</text>
</comment>
<proteinExistence type="inferred from homology"/>
<evidence type="ECO:0000256" key="4">
    <source>
        <dbReference type="ARBA" id="ARBA00022723"/>
    </source>
</evidence>
<dbReference type="NCBIfam" id="TIGR00506">
    <property type="entry name" value="ribB"/>
    <property type="match status" value="1"/>
</dbReference>
<evidence type="ECO:0000256" key="1">
    <source>
        <dbReference type="ARBA" id="ARBA00002284"/>
    </source>
</evidence>
<dbReference type="EMBL" id="JAGMVS010000059">
    <property type="protein sequence ID" value="MCM2437219.1"/>
    <property type="molecule type" value="Genomic_DNA"/>
</dbReference>